<evidence type="ECO:0000256" key="3">
    <source>
        <dbReference type="ARBA" id="ARBA00022840"/>
    </source>
</evidence>
<dbReference type="InterPro" id="IPR027417">
    <property type="entry name" value="P-loop_NTPase"/>
</dbReference>
<dbReference type="GO" id="GO:0005524">
    <property type="term" value="F:ATP binding"/>
    <property type="evidence" value="ECO:0007669"/>
    <property type="project" value="UniProtKB-KW"/>
</dbReference>
<dbReference type="SMART" id="SM00382">
    <property type="entry name" value="AAA"/>
    <property type="match status" value="1"/>
</dbReference>
<evidence type="ECO:0000259" key="4">
    <source>
        <dbReference type="PROSITE" id="PS50893"/>
    </source>
</evidence>
<evidence type="ECO:0000256" key="2">
    <source>
        <dbReference type="ARBA" id="ARBA00022741"/>
    </source>
</evidence>
<dbReference type="SUPFAM" id="SSF52540">
    <property type="entry name" value="P-loop containing nucleoside triphosphate hydrolases"/>
    <property type="match status" value="1"/>
</dbReference>
<protein>
    <submittedName>
        <fullName evidence="5">Fe-S cluster assembly ATPase SufC</fullName>
    </submittedName>
</protein>
<evidence type="ECO:0000313" key="5">
    <source>
        <dbReference type="EMBL" id="MBO8425747.1"/>
    </source>
</evidence>
<dbReference type="EMBL" id="JADINA010000002">
    <property type="protein sequence ID" value="MBO8425747.1"/>
    <property type="molecule type" value="Genomic_DNA"/>
</dbReference>
<evidence type="ECO:0000313" key="6">
    <source>
        <dbReference type="Proteomes" id="UP000823634"/>
    </source>
</evidence>
<feature type="domain" description="ABC transporter" evidence="4">
    <location>
        <begin position="5"/>
        <end position="245"/>
    </location>
</feature>
<dbReference type="Gene3D" id="3.40.50.300">
    <property type="entry name" value="P-loop containing nucleotide triphosphate hydrolases"/>
    <property type="match status" value="1"/>
</dbReference>
<dbReference type="InterPro" id="IPR003439">
    <property type="entry name" value="ABC_transporter-like_ATP-bd"/>
</dbReference>
<evidence type="ECO:0000256" key="1">
    <source>
        <dbReference type="ARBA" id="ARBA00006216"/>
    </source>
</evidence>
<proteinExistence type="inferred from homology"/>
<dbReference type="InterPro" id="IPR003593">
    <property type="entry name" value="AAA+_ATPase"/>
</dbReference>
<sequence length="276" mass="29937">MSSLLKIKDLHVSVKGTPILNGIDLEVGEGETLALLGPNGHGKSTLLGAIMGNPIYEVTSGTIEFDGIDLLSLPVDERSKSGLFLAMQYPAEIPGVNASDFLKAAINAHRDAPIKLFEFYNKLQKAYEAVGIPFEMNNRNLNEGFSGGEKKRSEMLQMLLLEPKLAMLDEIDSGLDVDAMQTVSEVIRQEQAKGRSFLVVSHYARLYSMISPTKAAVIVNGKVAVSGGPELIKRIDSEGYEWIKRELGIEIAKPSKGMNEVSIGVCATRVASKEGK</sequence>
<name>A0A9D9DDW5_9FIRM</name>
<dbReference type="AlphaFoldDB" id="A0A9D9DDW5"/>
<dbReference type="Pfam" id="PF00005">
    <property type="entry name" value="ABC_tran"/>
    <property type="match status" value="1"/>
</dbReference>
<reference evidence="5" key="2">
    <citation type="journal article" date="2021" name="PeerJ">
        <title>Extensive microbial diversity within the chicken gut microbiome revealed by metagenomics and culture.</title>
        <authorList>
            <person name="Gilroy R."/>
            <person name="Ravi A."/>
            <person name="Getino M."/>
            <person name="Pursley I."/>
            <person name="Horton D.L."/>
            <person name="Alikhan N.F."/>
            <person name="Baker D."/>
            <person name="Gharbi K."/>
            <person name="Hall N."/>
            <person name="Watson M."/>
            <person name="Adriaenssens E.M."/>
            <person name="Foster-Nyarko E."/>
            <person name="Jarju S."/>
            <person name="Secka A."/>
            <person name="Antonio M."/>
            <person name="Oren A."/>
            <person name="Chaudhuri R.R."/>
            <person name="La Ragione R."/>
            <person name="Hildebrand F."/>
            <person name="Pallen M.J."/>
        </authorList>
    </citation>
    <scope>NUCLEOTIDE SEQUENCE</scope>
    <source>
        <strain evidence="5">17113</strain>
    </source>
</reference>
<comment type="caution">
    <text evidence="5">The sequence shown here is derived from an EMBL/GenBank/DDBJ whole genome shotgun (WGS) entry which is preliminary data.</text>
</comment>
<comment type="similarity">
    <text evidence="1">Belongs to the ABC transporter superfamily. Ycf16 family.</text>
</comment>
<gene>
    <name evidence="5" type="primary">sufC</name>
    <name evidence="5" type="ORF">IAC61_00315</name>
</gene>
<organism evidence="5 6">
    <name type="scientific">Candidatus Alloenteromonas pullistercoris</name>
    <dbReference type="NCBI Taxonomy" id="2840785"/>
    <lineage>
        <taxon>Bacteria</taxon>
        <taxon>Bacillati</taxon>
        <taxon>Bacillota</taxon>
        <taxon>Bacillota incertae sedis</taxon>
        <taxon>Candidatus Alloenteromonas</taxon>
    </lineage>
</organism>
<dbReference type="CDD" id="cd03217">
    <property type="entry name" value="ABC_FeS_Assembly"/>
    <property type="match status" value="1"/>
</dbReference>
<dbReference type="NCBIfam" id="TIGR01978">
    <property type="entry name" value="sufC"/>
    <property type="match status" value="1"/>
</dbReference>
<dbReference type="PROSITE" id="PS50893">
    <property type="entry name" value="ABC_TRANSPORTER_2"/>
    <property type="match status" value="1"/>
</dbReference>
<dbReference type="PANTHER" id="PTHR43204:SF1">
    <property type="entry name" value="ABC TRANSPORTER I FAMILY MEMBER 6, CHLOROPLASTIC"/>
    <property type="match status" value="1"/>
</dbReference>
<dbReference type="Proteomes" id="UP000823634">
    <property type="component" value="Unassembled WGS sequence"/>
</dbReference>
<reference evidence="5" key="1">
    <citation type="submission" date="2020-10" db="EMBL/GenBank/DDBJ databases">
        <authorList>
            <person name="Gilroy R."/>
        </authorList>
    </citation>
    <scope>NUCLEOTIDE SEQUENCE</scope>
    <source>
        <strain evidence="5">17113</strain>
    </source>
</reference>
<dbReference type="GO" id="GO:0016887">
    <property type="term" value="F:ATP hydrolysis activity"/>
    <property type="evidence" value="ECO:0007669"/>
    <property type="project" value="InterPro"/>
</dbReference>
<keyword evidence="3" id="KW-0067">ATP-binding</keyword>
<keyword evidence="2" id="KW-0547">Nucleotide-binding</keyword>
<dbReference type="InterPro" id="IPR010230">
    <property type="entry name" value="FeS-cluster_ATPase_SufC"/>
</dbReference>
<dbReference type="PANTHER" id="PTHR43204">
    <property type="entry name" value="ABC TRANSPORTER I FAMILY MEMBER 6, CHLOROPLASTIC"/>
    <property type="match status" value="1"/>
</dbReference>
<accession>A0A9D9DDW5</accession>